<dbReference type="AlphaFoldDB" id="A0A0N1F9Q1"/>
<protein>
    <submittedName>
        <fullName evidence="1">Uncharacterized protein</fullName>
    </submittedName>
</protein>
<gene>
    <name evidence="1" type="ORF">GLUCOINTEAF2_0202516</name>
</gene>
<dbReference type="Proteomes" id="UP000031553">
    <property type="component" value="Unassembled WGS sequence"/>
</dbReference>
<proteinExistence type="predicted"/>
<dbReference type="EMBL" id="JUFX02000191">
    <property type="protein sequence ID" value="KPH86810.1"/>
    <property type="molecule type" value="Genomic_DNA"/>
</dbReference>
<comment type="caution">
    <text evidence="1">The sequence shown here is derived from an EMBL/GenBank/DDBJ whole genome shotgun (WGS) entry which is preliminary data.</text>
</comment>
<sequence length="100" mass="11566">MRITSNLSIYGNRGSRFFHMEGGVLPVGSGHVCNRGFWYFRTLRDRTTDFAVALATQWIRAVDLVRHCPGVPGFSNGQDERQQFLCRTHNDACPFRFRRE</sequence>
<reference evidence="1 2" key="1">
    <citation type="submission" date="2015-07" db="EMBL/GenBank/DDBJ databases">
        <title>Draft Genome Sequence of Komagataeibacter intermedius Strain AF2, Isolated from Kombucha Tea.</title>
        <authorList>
            <person name="Santos R.A."/>
            <person name="Berretta A.A."/>
            <person name="Barud H.S."/>
            <person name="Ribeiro S.J."/>
            <person name="Gonzalez-Garcia L.N."/>
            <person name="Zucchi T.D."/>
            <person name="Goldman G.H."/>
            <person name="Riano-Pachon D.M."/>
        </authorList>
    </citation>
    <scope>NUCLEOTIDE SEQUENCE [LARGE SCALE GENOMIC DNA]</scope>
    <source>
        <strain evidence="1 2">AF2</strain>
    </source>
</reference>
<accession>A0A0N1F9Q1</accession>
<evidence type="ECO:0000313" key="1">
    <source>
        <dbReference type="EMBL" id="KPH86810.1"/>
    </source>
</evidence>
<name>A0A0N1F9Q1_9PROT</name>
<organism evidence="1 2">
    <name type="scientific">Komagataeibacter intermedius AF2</name>
    <dbReference type="NCBI Taxonomy" id="1458464"/>
    <lineage>
        <taxon>Bacteria</taxon>
        <taxon>Pseudomonadati</taxon>
        <taxon>Pseudomonadota</taxon>
        <taxon>Alphaproteobacteria</taxon>
        <taxon>Acetobacterales</taxon>
        <taxon>Acetobacteraceae</taxon>
        <taxon>Komagataeibacter</taxon>
    </lineage>
</organism>
<evidence type="ECO:0000313" key="2">
    <source>
        <dbReference type="Proteomes" id="UP000031553"/>
    </source>
</evidence>